<dbReference type="EMBL" id="JACVVK020000002">
    <property type="protein sequence ID" value="KAK7508431.1"/>
    <property type="molecule type" value="Genomic_DNA"/>
</dbReference>
<name>A0ABD0MAV4_9CAEN</name>
<evidence type="ECO:0000313" key="1">
    <source>
        <dbReference type="EMBL" id="KAK7508431.1"/>
    </source>
</evidence>
<reference evidence="1 2" key="1">
    <citation type="journal article" date="2023" name="Sci. Data">
        <title>Genome assembly of the Korean intertidal mud-creeper Batillaria attramentaria.</title>
        <authorList>
            <person name="Patra A.K."/>
            <person name="Ho P.T."/>
            <person name="Jun S."/>
            <person name="Lee S.J."/>
            <person name="Kim Y."/>
            <person name="Won Y.J."/>
        </authorList>
    </citation>
    <scope>NUCLEOTIDE SEQUENCE [LARGE SCALE GENOMIC DNA]</scope>
    <source>
        <strain evidence="1">Wonlab-2016</strain>
    </source>
</reference>
<organism evidence="1 2">
    <name type="scientific">Batillaria attramentaria</name>
    <dbReference type="NCBI Taxonomy" id="370345"/>
    <lineage>
        <taxon>Eukaryota</taxon>
        <taxon>Metazoa</taxon>
        <taxon>Spiralia</taxon>
        <taxon>Lophotrochozoa</taxon>
        <taxon>Mollusca</taxon>
        <taxon>Gastropoda</taxon>
        <taxon>Caenogastropoda</taxon>
        <taxon>Sorbeoconcha</taxon>
        <taxon>Cerithioidea</taxon>
        <taxon>Batillariidae</taxon>
        <taxon>Batillaria</taxon>
    </lineage>
</organism>
<evidence type="ECO:0000313" key="2">
    <source>
        <dbReference type="Proteomes" id="UP001519460"/>
    </source>
</evidence>
<accession>A0ABD0MAV4</accession>
<proteinExistence type="predicted"/>
<dbReference type="Proteomes" id="UP001519460">
    <property type="component" value="Unassembled WGS sequence"/>
</dbReference>
<keyword evidence="2" id="KW-1185">Reference proteome</keyword>
<gene>
    <name evidence="1" type="ORF">BaRGS_00000670</name>
</gene>
<protein>
    <submittedName>
        <fullName evidence="1">Uncharacterized protein</fullName>
    </submittedName>
</protein>
<comment type="caution">
    <text evidence="1">The sequence shown here is derived from an EMBL/GenBank/DDBJ whole genome shotgun (WGS) entry which is preliminary data.</text>
</comment>
<sequence length="149" mass="16175">MQQQPVLIESPSLSPVLVDIVADWQTSRKCHHIDDIPFGALSGLQPSLVLCDVGRDAAVLWCGRRGDVNRNHHRIVSLSSSASVVTKLCARDQSVSLCLHCESAGNFGLVSRELAVIYRVASITQWPEVSRNPAVNGVIEREGHVSPDA</sequence>
<dbReference type="AlphaFoldDB" id="A0ABD0MAV4"/>